<dbReference type="PANTHER" id="PTHR43790">
    <property type="entry name" value="CARBOHYDRATE TRANSPORT ATP-BINDING PROTEIN MG119-RELATED"/>
    <property type="match status" value="1"/>
</dbReference>
<feature type="domain" description="ABC transporter" evidence="9">
    <location>
        <begin position="5"/>
        <end position="241"/>
    </location>
</feature>
<keyword evidence="5" id="KW-0547">Nucleotide-binding</keyword>
<dbReference type="RefSeq" id="WP_320753028.1">
    <property type="nucleotide sequence ID" value="NZ_JAWNFV010000004.1"/>
</dbReference>
<dbReference type="PROSITE" id="PS50893">
    <property type="entry name" value="ABC_TRANSPORTER_2"/>
    <property type="match status" value="2"/>
</dbReference>
<dbReference type="InterPro" id="IPR003439">
    <property type="entry name" value="ABC_transporter-like_ATP-bd"/>
</dbReference>
<organism evidence="10 11">
    <name type="scientific">Actinotignum timonense</name>
    <dbReference type="NCBI Taxonomy" id="1870995"/>
    <lineage>
        <taxon>Bacteria</taxon>
        <taxon>Bacillati</taxon>
        <taxon>Actinomycetota</taxon>
        <taxon>Actinomycetes</taxon>
        <taxon>Actinomycetales</taxon>
        <taxon>Actinomycetaceae</taxon>
        <taxon>Actinotignum</taxon>
    </lineage>
</organism>
<dbReference type="InterPro" id="IPR017871">
    <property type="entry name" value="ABC_transporter-like_CS"/>
</dbReference>
<dbReference type="Pfam" id="PF00005">
    <property type="entry name" value="ABC_tran"/>
    <property type="match status" value="2"/>
</dbReference>
<evidence type="ECO:0000313" key="10">
    <source>
        <dbReference type="EMBL" id="MDY5140303.1"/>
    </source>
</evidence>
<dbReference type="InterPro" id="IPR003593">
    <property type="entry name" value="AAA+_ATPase"/>
</dbReference>
<dbReference type="GO" id="GO:0005524">
    <property type="term" value="F:ATP binding"/>
    <property type="evidence" value="ECO:0007669"/>
    <property type="project" value="UniProtKB-KW"/>
</dbReference>
<dbReference type="GO" id="GO:0016887">
    <property type="term" value="F:ATP hydrolysis activity"/>
    <property type="evidence" value="ECO:0007669"/>
    <property type="project" value="InterPro"/>
</dbReference>
<gene>
    <name evidence="10" type="ORF">R6G74_03080</name>
</gene>
<proteinExistence type="predicted"/>
<dbReference type="SMART" id="SM00382">
    <property type="entry name" value="AAA"/>
    <property type="match status" value="2"/>
</dbReference>
<sequence>MDVALSANHITKSFGGVTALDDVSLDILPGEVHCFAGENGSGKSTMVKIMSGALASDSGEISIMGEAMPNLSARQATGAGVGVIYQDLSLFPTMSVSDNIALPSLAHHKVKMIRAERLEKIASDSLAQIGADIDLRTPVEKLSMAKRQQVAIARALALKATIIFMDEPTTALTSVEVGHLLDTILHLKAQGVATIFISHKLDEVMQVSDRITVFRSGKKVGTYPAKDMTPKSLSALMTGRDVEFGHPGRSEPGSEVLSFENVQAFRVNGATLSVHKGEVVGLGGLLGSGRTELALAAFGLNPISAGKVFLDGEQVALKNPSDAIAKGIALVPEDRQVQGLFNPMSLSKNMVANVLPVMTTKADVLDGRRINEVTGRMLESFKVNTRNADLPVSALSGGNQQKIVLGKTAVSNPKVLILDSPTVGVDVGAKSQIYELIRELSTQGVGILVISDEEEELLAVCNRIYVMQEGRITAELFDDSLKPGFSSIYRDAHLNTDEEN</sequence>
<protein>
    <submittedName>
        <fullName evidence="10">Sugar ABC transporter ATP-binding protein</fullName>
    </submittedName>
</protein>
<evidence type="ECO:0000256" key="7">
    <source>
        <dbReference type="ARBA" id="ARBA00022967"/>
    </source>
</evidence>
<evidence type="ECO:0000256" key="1">
    <source>
        <dbReference type="ARBA" id="ARBA00022448"/>
    </source>
</evidence>
<comment type="caution">
    <text evidence="10">The sequence shown here is derived from an EMBL/GenBank/DDBJ whole genome shotgun (WGS) entry which is preliminary data.</text>
</comment>
<dbReference type="AlphaFoldDB" id="A0AAW9HNC0"/>
<dbReference type="CDD" id="cd03215">
    <property type="entry name" value="ABC_Carb_Monos_II"/>
    <property type="match status" value="1"/>
</dbReference>
<dbReference type="CDD" id="cd03216">
    <property type="entry name" value="ABC_Carb_Monos_I"/>
    <property type="match status" value="1"/>
</dbReference>
<name>A0AAW9HNC0_9ACTO</name>
<dbReference type="InterPro" id="IPR050107">
    <property type="entry name" value="ABC_carbohydrate_import_ATPase"/>
</dbReference>
<keyword evidence="7" id="KW-1278">Translocase</keyword>
<evidence type="ECO:0000256" key="3">
    <source>
        <dbReference type="ARBA" id="ARBA00022597"/>
    </source>
</evidence>
<dbReference type="PROSITE" id="PS00211">
    <property type="entry name" value="ABC_TRANSPORTER_1"/>
    <property type="match status" value="1"/>
</dbReference>
<dbReference type="InterPro" id="IPR027417">
    <property type="entry name" value="P-loop_NTPase"/>
</dbReference>
<keyword evidence="4" id="KW-0677">Repeat</keyword>
<feature type="domain" description="ABC transporter" evidence="9">
    <location>
        <begin position="237"/>
        <end position="494"/>
    </location>
</feature>
<dbReference type="SUPFAM" id="SSF52540">
    <property type="entry name" value="P-loop containing nucleoside triphosphate hydrolases"/>
    <property type="match status" value="2"/>
</dbReference>
<evidence type="ECO:0000256" key="2">
    <source>
        <dbReference type="ARBA" id="ARBA00022475"/>
    </source>
</evidence>
<keyword evidence="8" id="KW-0472">Membrane</keyword>
<evidence type="ECO:0000256" key="5">
    <source>
        <dbReference type="ARBA" id="ARBA00022741"/>
    </source>
</evidence>
<reference evidence="10" key="1">
    <citation type="submission" date="2023-10" db="EMBL/GenBank/DDBJ databases">
        <title>Whole Genome based description of the genera Actinobaculum and Actinotignum reveals a complex phylogenetic relationship within the species included in the genus Actinotignum.</title>
        <authorList>
            <person name="Jensen C.S."/>
            <person name="Dargis R."/>
            <person name="Kemp M."/>
            <person name="Christensen J.J."/>
        </authorList>
    </citation>
    <scope>NUCLEOTIDE SEQUENCE</scope>
    <source>
        <strain evidence="10">SLA_B245</strain>
    </source>
</reference>
<keyword evidence="1" id="KW-0813">Transport</keyword>
<dbReference type="Gene3D" id="3.40.50.300">
    <property type="entry name" value="P-loop containing nucleotide triphosphate hydrolases"/>
    <property type="match status" value="2"/>
</dbReference>
<evidence type="ECO:0000313" key="11">
    <source>
        <dbReference type="Proteomes" id="UP001288320"/>
    </source>
</evidence>
<accession>A0AAW9HNC0</accession>
<evidence type="ECO:0000256" key="4">
    <source>
        <dbReference type="ARBA" id="ARBA00022737"/>
    </source>
</evidence>
<dbReference type="Proteomes" id="UP001288320">
    <property type="component" value="Unassembled WGS sequence"/>
</dbReference>
<keyword evidence="2" id="KW-1003">Cell membrane</keyword>
<evidence type="ECO:0000259" key="9">
    <source>
        <dbReference type="PROSITE" id="PS50893"/>
    </source>
</evidence>
<dbReference type="PANTHER" id="PTHR43790:SF1">
    <property type="entry name" value="XYLOSE IMPORT ATP-BINDING PROTEIN XYLG"/>
    <property type="match status" value="1"/>
</dbReference>
<dbReference type="EMBL" id="JAWNFV010000004">
    <property type="protein sequence ID" value="MDY5140303.1"/>
    <property type="molecule type" value="Genomic_DNA"/>
</dbReference>
<keyword evidence="3" id="KW-0762">Sugar transport</keyword>
<keyword evidence="6 10" id="KW-0067">ATP-binding</keyword>
<evidence type="ECO:0000256" key="6">
    <source>
        <dbReference type="ARBA" id="ARBA00022840"/>
    </source>
</evidence>
<evidence type="ECO:0000256" key="8">
    <source>
        <dbReference type="ARBA" id="ARBA00023136"/>
    </source>
</evidence>